<feature type="compositionally biased region" description="Low complexity" evidence="1">
    <location>
        <begin position="78"/>
        <end position="98"/>
    </location>
</feature>
<name>A0A915J1Q2_ROMCU</name>
<proteinExistence type="predicted"/>
<evidence type="ECO:0000256" key="1">
    <source>
        <dbReference type="SAM" id="MobiDB-lite"/>
    </source>
</evidence>
<dbReference type="WBParaSite" id="nRc.2.0.1.t20330-RA">
    <property type="protein sequence ID" value="nRc.2.0.1.t20330-RA"/>
    <property type="gene ID" value="nRc.2.0.1.g20330"/>
</dbReference>
<dbReference type="AlphaFoldDB" id="A0A915J1Q2"/>
<reference evidence="3" key="1">
    <citation type="submission" date="2022-11" db="UniProtKB">
        <authorList>
            <consortium name="WormBaseParasite"/>
        </authorList>
    </citation>
    <scope>IDENTIFICATION</scope>
</reference>
<feature type="region of interest" description="Disordered" evidence="1">
    <location>
        <begin position="77"/>
        <end position="102"/>
    </location>
</feature>
<evidence type="ECO:0000313" key="2">
    <source>
        <dbReference type="Proteomes" id="UP000887565"/>
    </source>
</evidence>
<evidence type="ECO:0000313" key="3">
    <source>
        <dbReference type="WBParaSite" id="nRc.2.0.1.t20330-RA"/>
    </source>
</evidence>
<organism evidence="2 3">
    <name type="scientific">Romanomermis culicivorax</name>
    <name type="common">Nematode worm</name>
    <dbReference type="NCBI Taxonomy" id="13658"/>
    <lineage>
        <taxon>Eukaryota</taxon>
        <taxon>Metazoa</taxon>
        <taxon>Ecdysozoa</taxon>
        <taxon>Nematoda</taxon>
        <taxon>Enoplea</taxon>
        <taxon>Dorylaimia</taxon>
        <taxon>Mermithida</taxon>
        <taxon>Mermithoidea</taxon>
        <taxon>Mermithidae</taxon>
        <taxon>Romanomermis</taxon>
    </lineage>
</organism>
<keyword evidence="2" id="KW-1185">Reference proteome</keyword>
<accession>A0A915J1Q2</accession>
<dbReference type="Proteomes" id="UP000887565">
    <property type="component" value="Unplaced"/>
</dbReference>
<sequence>MGSGQKRSKKLESYCILFLKKFRCVDAAESSFFRDKKNDDGASGNLKLTSATTTAVSKMMQQNPNQMMNAGAGQIDPAMQQQQQMQMQAQNQQNYQQNMGGGAGASYMMDHNQAAAMGVQQRMMRSSMNQ</sequence>
<protein>
    <submittedName>
        <fullName evidence="3">Uncharacterized protein</fullName>
    </submittedName>
</protein>